<feature type="repeat" description="TPR" evidence="3">
    <location>
        <begin position="81"/>
        <end position="114"/>
    </location>
</feature>
<accession>A0A0L8H6V5</accession>
<evidence type="ECO:0000256" key="2">
    <source>
        <dbReference type="ARBA" id="ARBA00022803"/>
    </source>
</evidence>
<evidence type="ECO:0000256" key="3">
    <source>
        <dbReference type="PROSITE-ProRule" id="PRU00339"/>
    </source>
</evidence>
<organism evidence="5">
    <name type="scientific">Octopus bimaculoides</name>
    <name type="common">California two-spotted octopus</name>
    <dbReference type="NCBI Taxonomy" id="37653"/>
    <lineage>
        <taxon>Eukaryota</taxon>
        <taxon>Metazoa</taxon>
        <taxon>Spiralia</taxon>
        <taxon>Lophotrochozoa</taxon>
        <taxon>Mollusca</taxon>
        <taxon>Cephalopoda</taxon>
        <taxon>Coleoidea</taxon>
        <taxon>Octopodiformes</taxon>
        <taxon>Octopoda</taxon>
        <taxon>Incirrata</taxon>
        <taxon>Octopodidae</taxon>
        <taxon>Octopus</taxon>
    </lineage>
</organism>
<evidence type="ECO:0000256" key="1">
    <source>
        <dbReference type="ARBA" id="ARBA00022737"/>
    </source>
</evidence>
<sequence>MPTNNPLPPKEYALFKRILKCYEQKQYKNGLKFAKQILSNPKFSEHGETLAMKGLTLNCLGRKEEAYEHVRRGLLNDLKSHVCWHVYGLLQRSDRKYDEAIKCYRNALKWDKDNIQILRDLSLLQIQMRDLEGYRDTRYQLLVLRPGQRASWIGYAMAYHLLRDYDMALKILEEFRKTQVPKLMDYEHSEMLLYQNMVLQEANMIEEALEHLHSNDSQIVDRLYLLETRAALFLKLKKREEACALYKILVERNPENMAYYKGMEESMHPDATINDRLKYYNEVSTKFPKASLPKRVPLSFTMGEVFKTQIDQYLCAALHKGVPPLFIRLKELYKSPEKVKIIEDLIHGYLDCLKSHERFHLNQVEKEPPTALLWGYYYLAQHYDFLKQTKKALEHVNAALEHTPLLIELHALKAKIYKHAGDMEEAVRCMDEAQSLDTADRYINSKCAKYMLRGNLIQEAADMCSKFTREGVSAMENLNEMQCMWFQTECAAAYQRLGKWGEALKKCHEIDRHFTEIIEDQFDFHTYCMRKMTLRAYVGLLRLEDVLRNHPFYFKTAHIAIEIYLYLYDHPQSEIEKDKSIDTENLSPSELKKLRNKRRKAQKKAELEKEKQRAEMEKKEHQNKNKATDGEMDGPKEEELIPEKLVKTKEPLEQAVKFLKPLQQLAQNRIETHLLAYEIYSRKGKLLLMLQSIKRGHKLDPNHYLLHVCKMRFLQIVKKKTQLPESIQTVLDQEMQLIYGNKDAKTLNEEFLSKNSKSMPHLASGARIMYELDPSTKDKAVALASSLSNDLEGCTLEHCCEVLKTMCRGEFGKLDKEIQDYQRLCHSRFSVASAFIVPVCSSQTTSEQIVTNGAPS</sequence>
<dbReference type="PROSITE" id="PS50005">
    <property type="entry name" value="TPR"/>
    <property type="match status" value="1"/>
</dbReference>
<dbReference type="Pfam" id="PF13181">
    <property type="entry name" value="TPR_8"/>
    <property type="match status" value="1"/>
</dbReference>
<dbReference type="EMBL" id="KQ419141">
    <property type="protein sequence ID" value="KOF84495.1"/>
    <property type="molecule type" value="Genomic_DNA"/>
</dbReference>
<dbReference type="Gene3D" id="1.25.40.1010">
    <property type="match status" value="1"/>
</dbReference>
<dbReference type="PIRSF" id="PIRSF000422">
    <property type="entry name" value="N-terminal-AcTrfase-A_aux_su"/>
    <property type="match status" value="1"/>
</dbReference>
<dbReference type="InterPro" id="IPR021183">
    <property type="entry name" value="NatA_aux_su"/>
</dbReference>
<reference evidence="5" key="1">
    <citation type="submission" date="2015-07" db="EMBL/GenBank/DDBJ databases">
        <title>MeaNS - Measles Nucleotide Surveillance Program.</title>
        <authorList>
            <person name="Tran T."/>
            <person name="Druce J."/>
        </authorList>
    </citation>
    <scope>NUCLEOTIDE SEQUENCE</scope>
    <source>
        <strain evidence="5">UCB-OBI-ISO-001</strain>
        <tissue evidence="5">Gonad</tissue>
    </source>
</reference>
<dbReference type="FunFam" id="1.25.40.1040:FF:000003">
    <property type="entry name" value="N-terminal acetyltransferase A, auxiliary subunit"/>
    <property type="match status" value="1"/>
</dbReference>
<evidence type="ECO:0000256" key="4">
    <source>
        <dbReference type="SAM" id="MobiDB-lite"/>
    </source>
</evidence>
<feature type="compositionally biased region" description="Basic and acidic residues" evidence="4">
    <location>
        <begin position="603"/>
        <end position="637"/>
    </location>
</feature>
<dbReference type="Gene3D" id="1.25.40.1040">
    <property type="match status" value="1"/>
</dbReference>
<proteinExistence type="predicted"/>
<dbReference type="GO" id="GO:0031415">
    <property type="term" value="C:NatA complex"/>
    <property type="evidence" value="ECO:0007669"/>
    <property type="project" value="TreeGrafter"/>
</dbReference>
<evidence type="ECO:0008006" key="6">
    <source>
        <dbReference type="Google" id="ProtNLM"/>
    </source>
</evidence>
<dbReference type="AlphaFoldDB" id="A0A0L8H6V5"/>
<dbReference type="PANTHER" id="PTHR22767">
    <property type="entry name" value="N-TERMINAL ACETYLTRANSFERASE-RELATED"/>
    <property type="match status" value="1"/>
</dbReference>
<keyword evidence="1" id="KW-0677">Repeat</keyword>
<keyword evidence="2 3" id="KW-0802">TPR repeat</keyword>
<dbReference type="SUPFAM" id="SSF48452">
    <property type="entry name" value="TPR-like"/>
    <property type="match status" value="1"/>
</dbReference>
<protein>
    <recommendedName>
        <fullName evidence="6">N-alpha-acetyltransferase 15, NatA auxiliary subunit</fullName>
    </recommendedName>
</protein>
<gene>
    <name evidence="5" type="ORF">OCBIM_22021978mg</name>
</gene>
<name>A0A0L8H6V5_OCTBM</name>
<dbReference type="OrthoDB" id="10263032at2759"/>
<dbReference type="InterPro" id="IPR019734">
    <property type="entry name" value="TPR_rpt"/>
</dbReference>
<dbReference type="Pfam" id="PF12569">
    <property type="entry name" value="NatA_aux_su"/>
    <property type="match status" value="1"/>
</dbReference>
<dbReference type="InterPro" id="IPR011990">
    <property type="entry name" value="TPR-like_helical_dom_sf"/>
</dbReference>
<feature type="region of interest" description="Disordered" evidence="4">
    <location>
        <begin position="579"/>
        <end position="637"/>
    </location>
</feature>
<dbReference type="STRING" id="37653.A0A0L8H6V5"/>
<dbReference type="PANTHER" id="PTHR22767:SF2">
    <property type="entry name" value="N(ALPHA)-ACETYLTRANSFERASE 15_16, ISOFORM A"/>
    <property type="match status" value="1"/>
</dbReference>
<evidence type="ECO:0000313" key="5">
    <source>
        <dbReference type="EMBL" id="KOF84495.1"/>
    </source>
</evidence>
<dbReference type="OMA" id="MEMRADY"/>
<dbReference type="KEGG" id="obi:106872671"/>
<dbReference type="SMART" id="SM00028">
    <property type="entry name" value="TPR"/>
    <property type="match status" value="6"/>
</dbReference>